<sequence>MEDIVRYRALEAFCRQRAQMEGEGSAFWLEEADILAQLIIMESRLKILATSHEEEKRRPNLGA</sequence>
<accession>A0A1M5PME2</accession>
<proteinExistence type="predicted"/>
<evidence type="ECO:0000313" key="1">
    <source>
        <dbReference type="EMBL" id="SHH02924.1"/>
    </source>
</evidence>
<dbReference type="RefSeq" id="WP_154073425.1">
    <property type="nucleotide sequence ID" value="NZ_LT670818.1"/>
</dbReference>
<reference evidence="1 2" key="1">
    <citation type="submission" date="2016-11" db="EMBL/GenBank/DDBJ databases">
        <authorList>
            <person name="Jaros S."/>
            <person name="Januszkiewicz K."/>
            <person name="Wedrychowicz H."/>
        </authorList>
    </citation>
    <scope>NUCLEOTIDE SEQUENCE [LARGE SCALE GENOMIC DNA]</scope>
    <source>
        <strain evidence="1 2">GAS242</strain>
    </source>
</reference>
<dbReference type="AlphaFoldDB" id="A0A1M5PME2"/>
<gene>
    <name evidence="1" type="ORF">SAMN05444169_5346</name>
</gene>
<evidence type="ECO:0000313" key="2">
    <source>
        <dbReference type="Proteomes" id="UP000190675"/>
    </source>
</evidence>
<organism evidence="1 2">
    <name type="scientific">Bradyrhizobium erythrophlei</name>
    <dbReference type="NCBI Taxonomy" id="1437360"/>
    <lineage>
        <taxon>Bacteria</taxon>
        <taxon>Pseudomonadati</taxon>
        <taxon>Pseudomonadota</taxon>
        <taxon>Alphaproteobacteria</taxon>
        <taxon>Hyphomicrobiales</taxon>
        <taxon>Nitrobacteraceae</taxon>
        <taxon>Bradyrhizobium</taxon>
    </lineage>
</organism>
<dbReference type="EMBL" id="LT670818">
    <property type="protein sequence ID" value="SHH02924.1"/>
    <property type="molecule type" value="Genomic_DNA"/>
</dbReference>
<name>A0A1M5PME2_9BRAD</name>
<protein>
    <submittedName>
        <fullName evidence="1">Uncharacterized protein</fullName>
    </submittedName>
</protein>
<dbReference type="Proteomes" id="UP000190675">
    <property type="component" value="Chromosome I"/>
</dbReference>
<dbReference type="OrthoDB" id="8243514at2"/>